<reference evidence="1" key="1">
    <citation type="journal article" date="2020" name="Stud. Mycol.">
        <title>101 Dothideomycetes genomes: a test case for predicting lifestyles and emergence of pathogens.</title>
        <authorList>
            <person name="Haridas S."/>
            <person name="Albert R."/>
            <person name="Binder M."/>
            <person name="Bloem J."/>
            <person name="Labutti K."/>
            <person name="Salamov A."/>
            <person name="Andreopoulos B."/>
            <person name="Baker S."/>
            <person name="Barry K."/>
            <person name="Bills G."/>
            <person name="Bluhm B."/>
            <person name="Cannon C."/>
            <person name="Castanera R."/>
            <person name="Culley D."/>
            <person name="Daum C."/>
            <person name="Ezra D."/>
            <person name="Gonzalez J."/>
            <person name="Henrissat B."/>
            <person name="Kuo A."/>
            <person name="Liang C."/>
            <person name="Lipzen A."/>
            <person name="Lutzoni F."/>
            <person name="Magnuson J."/>
            <person name="Mondo S."/>
            <person name="Nolan M."/>
            <person name="Ohm R."/>
            <person name="Pangilinan J."/>
            <person name="Park H.-J."/>
            <person name="Ramirez L."/>
            <person name="Alfaro M."/>
            <person name="Sun H."/>
            <person name="Tritt A."/>
            <person name="Yoshinaga Y."/>
            <person name="Zwiers L.-H."/>
            <person name="Turgeon B."/>
            <person name="Goodwin S."/>
            <person name="Spatafora J."/>
            <person name="Crous P."/>
            <person name="Grigoriev I."/>
        </authorList>
    </citation>
    <scope>NUCLEOTIDE SEQUENCE</scope>
    <source>
        <strain evidence="1">CBS 161.51</strain>
    </source>
</reference>
<keyword evidence="2" id="KW-1185">Reference proteome</keyword>
<sequence length="96" mass="11174">MAGLYKIKHLTRIMCKDQNTNWEVRYYIHVGGAKMQQQWAEWDERLPDDFSCLQGECRSFPNIKIVAEVYGALGEGFMDRITASSDLWPSWPEDVT</sequence>
<dbReference type="AlphaFoldDB" id="A0A6A5SV30"/>
<proteinExistence type="predicted"/>
<organism evidence="1 2">
    <name type="scientific">Clathrospora elynae</name>
    <dbReference type="NCBI Taxonomy" id="706981"/>
    <lineage>
        <taxon>Eukaryota</taxon>
        <taxon>Fungi</taxon>
        <taxon>Dikarya</taxon>
        <taxon>Ascomycota</taxon>
        <taxon>Pezizomycotina</taxon>
        <taxon>Dothideomycetes</taxon>
        <taxon>Pleosporomycetidae</taxon>
        <taxon>Pleosporales</taxon>
        <taxon>Diademaceae</taxon>
        <taxon>Clathrospora</taxon>
    </lineage>
</organism>
<evidence type="ECO:0000313" key="1">
    <source>
        <dbReference type="EMBL" id="KAF1940957.1"/>
    </source>
</evidence>
<dbReference type="EMBL" id="ML976055">
    <property type="protein sequence ID" value="KAF1940957.1"/>
    <property type="molecule type" value="Genomic_DNA"/>
</dbReference>
<gene>
    <name evidence="1" type="ORF">EJ02DRAFT_423532</name>
</gene>
<name>A0A6A5SV30_9PLEO</name>
<evidence type="ECO:0000313" key="2">
    <source>
        <dbReference type="Proteomes" id="UP000800038"/>
    </source>
</evidence>
<protein>
    <submittedName>
        <fullName evidence="1">Uncharacterized protein</fullName>
    </submittedName>
</protein>
<dbReference type="Proteomes" id="UP000800038">
    <property type="component" value="Unassembled WGS sequence"/>
</dbReference>
<accession>A0A6A5SV30</accession>
<dbReference type="OrthoDB" id="3673440at2759"/>